<gene>
    <name evidence="2" type="ORF">NP233_g11710</name>
</gene>
<reference evidence="2" key="1">
    <citation type="submission" date="2022-07" db="EMBL/GenBank/DDBJ databases">
        <title>Genome Sequence of Leucocoprinus birnbaumii.</title>
        <authorList>
            <person name="Buettner E."/>
        </authorList>
    </citation>
    <scope>NUCLEOTIDE SEQUENCE</scope>
    <source>
        <strain evidence="2">VT141</strain>
    </source>
</reference>
<feature type="region of interest" description="Disordered" evidence="1">
    <location>
        <begin position="94"/>
        <end position="187"/>
    </location>
</feature>
<sequence>MPISRPAKPKEQHNDPEACDFLTHLKQSKYPSSPKLDGLYRENCPISRQYIVSIQTSPICSTDLSSLMLVERKDNAPLHLQFYKDFQEEFEKLRPPNRLTRRGADPAGLVPSDFPQNTSDSCPTHGRQSPSQSFPSIAPPTAPLPSPNAIHSDNFANRQSPSAPFNDFMECSDRPASATSSPSNPHHKIIPVKDMIFRLIKDLYKHTDAVQSVAERLDDPSESHMGLQESSGSGAIWHQAVNDVQKLLKAYCAKTYKIPPDSRSAVQNFLLSTLKYKTSPPSISATLASSMPPTLGPVYVDASAKGLGFVFNGQWQA</sequence>
<dbReference type="Proteomes" id="UP001213000">
    <property type="component" value="Unassembled WGS sequence"/>
</dbReference>
<evidence type="ECO:0000256" key="1">
    <source>
        <dbReference type="SAM" id="MobiDB-lite"/>
    </source>
</evidence>
<accession>A0AAD5YNP9</accession>
<proteinExistence type="predicted"/>
<dbReference type="AlphaFoldDB" id="A0AAD5YNP9"/>
<comment type="caution">
    <text evidence="2">The sequence shown here is derived from an EMBL/GenBank/DDBJ whole genome shotgun (WGS) entry which is preliminary data.</text>
</comment>
<evidence type="ECO:0000313" key="3">
    <source>
        <dbReference type="Proteomes" id="UP001213000"/>
    </source>
</evidence>
<organism evidence="2 3">
    <name type="scientific">Leucocoprinus birnbaumii</name>
    <dbReference type="NCBI Taxonomy" id="56174"/>
    <lineage>
        <taxon>Eukaryota</taxon>
        <taxon>Fungi</taxon>
        <taxon>Dikarya</taxon>
        <taxon>Basidiomycota</taxon>
        <taxon>Agaricomycotina</taxon>
        <taxon>Agaricomycetes</taxon>
        <taxon>Agaricomycetidae</taxon>
        <taxon>Agaricales</taxon>
        <taxon>Agaricineae</taxon>
        <taxon>Agaricaceae</taxon>
        <taxon>Leucocoprinus</taxon>
    </lineage>
</organism>
<feature type="compositionally biased region" description="Pro residues" evidence="1">
    <location>
        <begin position="137"/>
        <end position="146"/>
    </location>
</feature>
<name>A0AAD5YNP9_9AGAR</name>
<feature type="compositionally biased region" description="Polar residues" evidence="1">
    <location>
        <begin position="149"/>
        <end position="163"/>
    </location>
</feature>
<evidence type="ECO:0000313" key="2">
    <source>
        <dbReference type="EMBL" id="KAJ3557549.1"/>
    </source>
</evidence>
<feature type="compositionally biased region" description="Polar residues" evidence="1">
    <location>
        <begin position="114"/>
        <end position="135"/>
    </location>
</feature>
<dbReference type="EMBL" id="JANIEX010001472">
    <property type="protein sequence ID" value="KAJ3557549.1"/>
    <property type="molecule type" value="Genomic_DNA"/>
</dbReference>
<keyword evidence="3" id="KW-1185">Reference proteome</keyword>
<protein>
    <submittedName>
        <fullName evidence="2">Uncharacterized protein</fullName>
    </submittedName>
</protein>